<keyword evidence="6" id="KW-1185">Reference proteome</keyword>
<gene>
    <name evidence="5" type="ORF">ZIOFF_065223</name>
</gene>
<dbReference type="PANTHER" id="PTHR45666:SF2">
    <property type="entry name" value="OS10G0422500 PROTEIN"/>
    <property type="match status" value="1"/>
</dbReference>
<evidence type="ECO:0000256" key="3">
    <source>
        <dbReference type="SAM" id="MobiDB-lite"/>
    </source>
</evidence>
<dbReference type="GO" id="GO:0034485">
    <property type="term" value="F:phosphatidylinositol-3,4,5-trisphosphate 5-phosphatase activity"/>
    <property type="evidence" value="ECO:0007669"/>
    <property type="project" value="TreeGrafter"/>
</dbReference>
<reference evidence="5 6" key="1">
    <citation type="submission" date="2020-08" db="EMBL/GenBank/DDBJ databases">
        <title>Plant Genome Project.</title>
        <authorList>
            <person name="Zhang R.-G."/>
        </authorList>
    </citation>
    <scope>NUCLEOTIDE SEQUENCE [LARGE SCALE GENOMIC DNA]</scope>
    <source>
        <tissue evidence="5">Rhizome</tissue>
    </source>
</reference>
<dbReference type="SUPFAM" id="SSF56219">
    <property type="entry name" value="DNase I-like"/>
    <property type="match status" value="1"/>
</dbReference>
<dbReference type="GO" id="GO:0004445">
    <property type="term" value="F:inositol-polyphosphate 5-phosphatase activity"/>
    <property type="evidence" value="ECO:0007669"/>
    <property type="project" value="InterPro"/>
</dbReference>
<keyword evidence="2" id="KW-0378">Hydrolase</keyword>
<dbReference type="InterPro" id="IPR045849">
    <property type="entry name" value="IP5P_plant"/>
</dbReference>
<feature type="compositionally biased region" description="Basic and acidic residues" evidence="3">
    <location>
        <begin position="38"/>
        <end position="54"/>
    </location>
</feature>
<feature type="region of interest" description="Disordered" evidence="3">
    <location>
        <begin position="28"/>
        <end position="54"/>
    </location>
</feature>
<evidence type="ECO:0000259" key="4">
    <source>
        <dbReference type="SMART" id="SM00128"/>
    </source>
</evidence>
<evidence type="ECO:0000313" key="5">
    <source>
        <dbReference type="EMBL" id="KAG6475989.1"/>
    </source>
</evidence>
<dbReference type="SMART" id="SM00128">
    <property type="entry name" value="IPPc"/>
    <property type="match status" value="1"/>
</dbReference>
<dbReference type="AlphaFoldDB" id="A0A8J5EWW4"/>
<comment type="similarity">
    <text evidence="1">Belongs to the inositol polyphosphate 5-phosphatase family.</text>
</comment>
<protein>
    <recommendedName>
        <fullName evidence="4">Inositol polyphosphate-related phosphatase domain-containing protein</fullName>
    </recommendedName>
</protein>
<accession>A0A8J5EWW4</accession>
<evidence type="ECO:0000256" key="1">
    <source>
        <dbReference type="ARBA" id="ARBA00010768"/>
    </source>
</evidence>
<organism evidence="5 6">
    <name type="scientific">Zingiber officinale</name>
    <name type="common">Ginger</name>
    <name type="synonym">Amomum zingiber</name>
    <dbReference type="NCBI Taxonomy" id="94328"/>
    <lineage>
        <taxon>Eukaryota</taxon>
        <taxon>Viridiplantae</taxon>
        <taxon>Streptophyta</taxon>
        <taxon>Embryophyta</taxon>
        <taxon>Tracheophyta</taxon>
        <taxon>Spermatophyta</taxon>
        <taxon>Magnoliopsida</taxon>
        <taxon>Liliopsida</taxon>
        <taxon>Zingiberales</taxon>
        <taxon>Zingiberaceae</taxon>
        <taxon>Zingiber</taxon>
    </lineage>
</organism>
<proteinExistence type="inferred from homology"/>
<name>A0A8J5EWW4_ZINOF</name>
<dbReference type="InterPro" id="IPR036691">
    <property type="entry name" value="Endo/exonu/phosph_ase_sf"/>
</dbReference>
<dbReference type="GO" id="GO:0046856">
    <property type="term" value="P:phosphatidylinositol dephosphorylation"/>
    <property type="evidence" value="ECO:0007669"/>
    <property type="project" value="InterPro"/>
</dbReference>
<feature type="domain" description="Inositol polyphosphate-related phosphatase" evidence="4">
    <location>
        <begin position="244"/>
        <end position="524"/>
    </location>
</feature>
<evidence type="ECO:0000313" key="6">
    <source>
        <dbReference type="Proteomes" id="UP000734854"/>
    </source>
</evidence>
<evidence type="ECO:0000256" key="2">
    <source>
        <dbReference type="ARBA" id="ARBA00022801"/>
    </source>
</evidence>
<dbReference type="PANTHER" id="PTHR45666">
    <property type="entry name" value="TYPE IV INOSITOL POLYPHOSPHATE 5-PHOSPHATASE 9"/>
    <property type="match status" value="1"/>
</dbReference>
<dbReference type="InterPro" id="IPR000300">
    <property type="entry name" value="IPPc"/>
</dbReference>
<dbReference type="Proteomes" id="UP000734854">
    <property type="component" value="Unassembled WGS sequence"/>
</dbReference>
<dbReference type="Gene3D" id="3.60.10.10">
    <property type="entry name" value="Endonuclease/exonuclease/phosphatase"/>
    <property type="match status" value="2"/>
</dbReference>
<sequence length="559" mass="62675">MLDRSSKKCKLAWFKSLKRRCFSTKGNAQEFNSDSVGDDEKRTGRNTKTETGQEHHNIKAIIFNSFKSLSQVPSKMSSSSVSSGRLPTNLDQIRQRMIDLDVAEVPETLHYRIFVATWNVGGKSPPSNLNLDDWLHSSPAADVYVLGFQEIVPLNAGNVLGGEDNAPAKKWIALIRRALNSLTGNNSSSSSCPRQMDDEDFGGKTCRQKNLLHRHSFHTLSHSLRYEGDALVSLPRLDCRHSVCDNRVSDCNANCRSSNDENVTGDHSHKPRTCCSTMSYGYGASSSTGDIDRPGHSRYILVASKQMVGIFLTLWVRGDIRHIIRNLKVSCVGRGLMGYLGNKGSISMSMSLHQTSFCFICSHLASGEKEGDKLRRNLDVMETLRKTKFSRVRGFGDQTTPERILEHDRIIWLGDLNYRIALSYLAAEGLVERRNWKALLEKDQLQIEQQSGCVFQGWNEGRIHFPPTYKYCNNSDQYIGNNSNLKEKRRTPAWFYLQLSNSYVTSLNMSCTLIFSLLLGVTGSCGMEEASNNTCICAASSNSLIIDQFLAFLQQKLSQ</sequence>
<comment type="caution">
    <text evidence="5">The sequence shown here is derived from an EMBL/GenBank/DDBJ whole genome shotgun (WGS) entry which is preliminary data.</text>
</comment>
<dbReference type="GO" id="GO:0004439">
    <property type="term" value="F:phosphatidylinositol-4,5-bisphosphate 5-phosphatase activity"/>
    <property type="evidence" value="ECO:0007669"/>
    <property type="project" value="TreeGrafter"/>
</dbReference>
<dbReference type="EMBL" id="JACMSC010000018">
    <property type="protein sequence ID" value="KAG6475989.1"/>
    <property type="molecule type" value="Genomic_DNA"/>
</dbReference>
<dbReference type="Pfam" id="PF22669">
    <property type="entry name" value="Exo_endo_phos2"/>
    <property type="match status" value="2"/>
</dbReference>